<keyword evidence="1" id="KW-1133">Transmembrane helix</keyword>
<dbReference type="InterPro" id="IPR013783">
    <property type="entry name" value="Ig-like_fold"/>
</dbReference>
<dbReference type="EMBL" id="FMZO01000027">
    <property type="protein sequence ID" value="SDE22299.1"/>
    <property type="molecule type" value="Genomic_DNA"/>
</dbReference>
<reference evidence="4" key="1">
    <citation type="submission" date="2016-10" db="EMBL/GenBank/DDBJ databases">
        <authorList>
            <person name="Varghese N."/>
            <person name="Submissions S."/>
        </authorList>
    </citation>
    <scope>NUCLEOTIDE SEQUENCE [LARGE SCALE GENOMIC DNA]</scope>
    <source>
        <strain evidence="4">DSM 25811 / CCM 8410 / LMG 26954 / E90</strain>
    </source>
</reference>
<protein>
    <submittedName>
        <fullName evidence="3">NPCBM-associated, NEW3 domain of alpha-galactosidase</fullName>
    </submittedName>
</protein>
<organism evidence="3 4">
    <name type="scientific">Niabella drilacis (strain DSM 25811 / CCM 8410 / CCUG 62505 / LMG 26954 / E90)</name>
    <dbReference type="NCBI Taxonomy" id="1285928"/>
    <lineage>
        <taxon>Bacteria</taxon>
        <taxon>Pseudomonadati</taxon>
        <taxon>Bacteroidota</taxon>
        <taxon>Chitinophagia</taxon>
        <taxon>Chitinophagales</taxon>
        <taxon>Chitinophagaceae</taxon>
        <taxon>Niabella</taxon>
    </lineage>
</organism>
<proteinExistence type="predicted"/>
<evidence type="ECO:0000313" key="3">
    <source>
        <dbReference type="EMBL" id="SDE22299.1"/>
    </source>
</evidence>
<keyword evidence="1" id="KW-0812">Transmembrane</keyword>
<keyword evidence="1" id="KW-0472">Membrane</keyword>
<keyword evidence="4" id="KW-1185">Reference proteome</keyword>
<sequence>MLAQQSLLSFRGGKRKVFRCLLFLSAIVFYPGSSFSQSGGGTGSAFTARLMNLEAAVNETFRYNATLHNGARQARIYELRSDAPIGWSVAFKVEGSQVASFRLDSNKTQDISIEVNPSPVARPGKYSIPLKAISGMDTAALTIEAVVKGAYAVELSTPTGRLSDEVTEGSNTQLHLVVRNTGTIALDNLELSAQAPSQWDASFEPSKINQLEPGKTLDVTATLKVPGKTIAGDYVTNFSVKNPNANSSAAFRMTVKTSLLSGWIGLLVILLAIGIIYYLIRKYGRR</sequence>
<dbReference type="PANTHER" id="PTHR39198:SF1">
    <property type="entry name" value="ALPHA-GALACTOSIDASE NEW3 DOMAIN-CONTAINING PROTEIN"/>
    <property type="match status" value="1"/>
</dbReference>
<evidence type="ECO:0000313" key="4">
    <source>
        <dbReference type="Proteomes" id="UP000198757"/>
    </source>
</evidence>
<dbReference type="Proteomes" id="UP000198757">
    <property type="component" value="Unassembled WGS sequence"/>
</dbReference>
<name>A0A1G7B5E9_NIADE</name>
<feature type="transmembrane region" description="Helical" evidence="1">
    <location>
        <begin position="260"/>
        <end position="280"/>
    </location>
</feature>
<evidence type="ECO:0000256" key="1">
    <source>
        <dbReference type="SAM" id="Phobius"/>
    </source>
</evidence>
<dbReference type="Pfam" id="PF10633">
    <property type="entry name" value="NPCBM_assoc"/>
    <property type="match status" value="1"/>
</dbReference>
<gene>
    <name evidence="3" type="ORF">SAMN04487894_12728</name>
</gene>
<dbReference type="AlphaFoldDB" id="A0A1G7B5E9"/>
<feature type="domain" description="Alpha-galactosidase NEW3" evidence="2">
    <location>
        <begin position="167"/>
        <end position="240"/>
    </location>
</feature>
<dbReference type="PANTHER" id="PTHR39198">
    <property type="entry name" value="HYPOTHETICAL MEMBRANE PROTEIN, CONSERVED"/>
    <property type="match status" value="1"/>
</dbReference>
<evidence type="ECO:0000259" key="2">
    <source>
        <dbReference type="Pfam" id="PF10633"/>
    </source>
</evidence>
<accession>A0A1G7B5E9</accession>
<dbReference type="InterPro" id="IPR018905">
    <property type="entry name" value="A-galactase_NEW3"/>
</dbReference>
<dbReference type="OrthoDB" id="8631677at2"/>
<dbReference type="STRING" id="1285928.SAMN04487894_12728"/>
<dbReference type="Gene3D" id="2.60.40.10">
    <property type="entry name" value="Immunoglobulins"/>
    <property type="match status" value="1"/>
</dbReference>